<protein>
    <submittedName>
        <fullName evidence="3">Addiction module antitoxin, RelB/DinJ family</fullName>
    </submittedName>
</protein>
<dbReference type="Gene3D" id="1.10.1220.10">
    <property type="entry name" value="Met repressor-like"/>
    <property type="match status" value="1"/>
</dbReference>
<evidence type="ECO:0000256" key="1">
    <source>
        <dbReference type="ARBA" id="ARBA00010562"/>
    </source>
</evidence>
<sequence length="82" mass="9275">MASVNIRVNDNDKKAVEQILADIGLTLSSATNAFYKQIIMHRGIPFELKVDPFFSQENLKRLEKNAEQMKTTGGQIHEVLND</sequence>
<dbReference type="AlphaFoldDB" id="C6RJ19"/>
<proteinExistence type="inferred from homology"/>
<organism evidence="3 4">
    <name type="scientific">Campylobacter showae RM3277</name>
    <dbReference type="NCBI Taxonomy" id="553219"/>
    <lineage>
        <taxon>Bacteria</taxon>
        <taxon>Pseudomonadati</taxon>
        <taxon>Campylobacterota</taxon>
        <taxon>Epsilonproteobacteria</taxon>
        <taxon>Campylobacterales</taxon>
        <taxon>Campylobacteraceae</taxon>
        <taxon>Campylobacter</taxon>
    </lineage>
</organism>
<comment type="similarity">
    <text evidence="1">Belongs to the RelB/DinJ antitoxin family.</text>
</comment>
<dbReference type="eggNOG" id="COG3077">
    <property type="taxonomic scope" value="Bacteria"/>
</dbReference>
<keyword evidence="2" id="KW-1277">Toxin-antitoxin system</keyword>
<dbReference type="GO" id="GO:0006351">
    <property type="term" value="P:DNA-templated transcription"/>
    <property type="evidence" value="ECO:0007669"/>
    <property type="project" value="TreeGrafter"/>
</dbReference>
<reference evidence="3 4" key="1">
    <citation type="submission" date="2009-07" db="EMBL/GenBank/DDBJ databases">
        <authorList>
            <person name="Madupu R."/>
            <person name="Sebastian Y."/>
            <person name="Durkin A.S."/>
            <person name="Torralba M."/>
            <person name="Methe B."/>
            <person name="Sutton G.G."/>
            <person name="Strausberg R.L."/>
            <person name="Nelson K.E."/>
        </authorList>
    </citation>
    <scope>NUCLEOTIDE SEQUENCE [LARGE SCALE GENOMIC DNA]</scope>
    <source>
        <strain evidence="3 4">RM3277</strain>
    </source>
</reference>
<gene>
    <name evidence="3" type="ORF">CAMSH0001_0115</name>
</gene>
<dbReference type="Proteomes" id="UP000003107">
    <property type="component" value="Unassembled WGS sequence"/>
</dbReference>
<evidence type="ECO:0000313" key="4">
    <source>
        <dbReference type="Proteomes" id="UP000003107"/>
    </source>
</evidence>
<name>C6RJ19_9BACT</name>
<dbReference type="PANTHER" id="PTHR38781">
    <property type="entry name" value="ANTITOXIN DINJ-RELATED"/>
    <property type="match status" value="1"/>
</dbReference>
<accession>C6RJ19</accession>
<dbReference type="GeneID" id="60991454"/>
<dbReference type="OrthoDB" id="1666683at2"/>
<dbReference type="RefSeq" id="WP_004321700.1">
    <property type="nucleotide sequence ID" value="NZ_ACVQ01000033.1"/>
</dbReference>
<dbReference type="EMBL" id="ACVQ01000033">
    <property type="protein sequence ID" value="EET78600.1"/>
    <property type="molecule type" value="Genomic_DNA"/>
</dbReference>
<dbReference type="NCBIfam" id="TIGR02384">
    <property type="entry name" value="RelB_DinJ"/>
    <property type="match status" value="1"/>
</dbReference>
<evidence type="ECO:0000256" key="2">
    <source>
        <dbReference type="ARBA" id="ARBA00022649"/>
    </source>
</evidence>
<dbReference type="GO" id="GO:0006355">
    <property type="term" value="P:regulation of DNA-templated transcription"/>
    <property type="evidence" value="ECO:0007669"/>
    <property type="project" value="InterPro"/>
</dbReference>
<comment type="caution">
    <text evidence="3">The sequence shown here is derived from an EMBL/GenBank/DDBJ whole genome shotgun (WGS) entry which is preliminary data.</text>
</comment>
<dbReference type="PANTHER" id="PTHR38781:SF1">
    <property type="entry name" value="ANTITOXIN DINJ-RELATED"/>
    <property type="match status" value="1"/>
</dbReference>
<dbReference type="STRING" id="553219.CAMSH0001_0115"/>
<evidence type="ECO:0000313" key="3">
    <source>
        <dbReference type="EMBL" id="EET78600.1"/>
    </source>
</evidence>
<dbReference type="Pfam" id="PF04221">
    <property type="entry name" value="RelB"/>
    <property type="match status" value="1"/>
</dbReference>
<dbReference type="InterPro" id="IPR007337">
    <property type="entry name" value="RelB/DinJ"/>
</dbReference>
<dbReference type="InterPro" id="IPR013321">
    <property type="entry name" value="Arc_rbn_hlx_hlx"/>
</dbReference>
<keyword evidence="4" id="KW-1185">Reference proteome</keyword>